<dbReference type="GO" id="GO:0046983">
    <property type="term" value="F:protein dimerization activity"/>
    <property type="evidence" value="ECO:0007669"/>
    <property type="project" value="InterPro"/>
</dbReference>
<sequence>MWQQSPPFTYSNPQSRIEFAHHTSCGHAASIPTSCSRYLLSSLRFGHVGKVVSSTTRLQVSSARAGAAQQPPCLCSTTAPIVGGQGTIESRALPLVDTAKHARDVVVLVVVCESVVGRFVLQRVPWTSHTGCSVKMSLNTLIEAAKFLEMQEQKEQQQHHQVAGPSKTSPPVHHKLSTVLITSPNLLTLTQETAKKAAAPQAEQQQVVSSSSTVTAAPPPQPPRRILHNSFDIMNPLVIDETNAEVKRKQPPLVFRAGTREVHNKLEKHRRAHLKECFDVLKKQLPQTQDEKKTSNLSILHSALRCIQSLKRKERELEHEMERLARDKIAAQQKLAVLKKDISSHYDNVDFSKILPEVVPVTTDEVVKLETVSSTSQNGAGGERIQIPLLTNKTQISIATTQVGTIKEVSQQPVQTTALSVLPVGYSVPQGLVLQKLIVPKGITELTPLVSTHFITQQQINGKVVPLVNAQYVVKPVVVVLLANKLDGEIRMSYTAVVSPLFVSFITLILMSFSAKGGNRWWFGMRKDFCAFVLGACPLLQEYANIAYHSERRTNGVELQTQSDKSDPTNRLTAAGENYGSLMLQIDFIIKSPNGTKTIHSVAKTVPPNELIQKIFNTPESFKNEIAFYKKVVPTLEKFEQDQEISTTGIANLFPKYYTSRINLNNSTDNKVDSDAILLLENLKFENFATVERTQGFNLQVSQVIVKHLAYFHALSLGLKLKQPQIFHEKIQKYLAPSIPDKDVRIIETLAKLIEETPGCSLYVQKARQILMKMLEPAPPPREPFATFTHDDFWVNNILFKQSTNEVKFIDFQRPRYASPVRDLIFFLFTSVENHVLESSCDDLLQLYYENFVSVLQRELKCDDIEFTIETFQQELKLEARNTQFGHIVFMLNPIFAPKGSVKELEEMTVEDFLKSLEGGSDLHKAKLELVVGEFARRDWI</sequence>
<evidence type="ECO:0000313" key="15">
    <source>
        <dbReference type="Proteomes" id="UP000007266"/>
    </source>
</evidence>
<reference evidence="14 15" key="1">
    <citation type="journal article" date="2008" name="Nature">
        <title>The genome of the model beetle and pest Tribolium castaneum.</title>
        <authorList>
            <consortium name="Tribolium Genome Sequencing Consortium"/>
            <person name="Richards S."/>
            <person name="Gibbs R.A."/>
            <person name="Weinstock G.M."/>
            <person name="Brown S.J."/>
            <person name="Denell R."/>
            <person name="Beeman R.W."/>
            <person name="Gibbs R."/>
            <person name="Beeman R.W."/>
            <person name="Brown S.J."/>
            <person name="Bucher G."/>
            <person name="Friedrich M."/>
            <person name="Grimmelikhuijzen C.J."/>
            <person name="Klingler M."/>
            <person name="Lorenzen M."/>
            <person name="Richards S."/>
            <person name="Roth S."/>
            <person name="Schroder R."/>
            <person name="Tautz D."/>
            <person name="Zdobnov E.M."/>
            <person name="Muzny D."/>
            <person name="Gibbs R.A."/>
            <person name="Weinstock G.M."/>
            <person name="Attaway T."/>
            <person name="Bell S."/>
            <person name="Buhay C.J."/>
            <person name="Chandrabose M.N."/>
            <person name="Chavez D."/>
            <person name="Clerk-Blankenburg K.P."/>
            <person name="Cree A."/>
            <person name="Dao M."/>
            <person name="Davis C."/>
            <person name="Chacko J."/>
            <person name="Dinh H."/>
            <person name="Dugan-Rocha S."/>
            <person name="Fowler G."/>
            <person name="Garner T.T."/>
            <person name="Garnes J."/>
            <person name="Gnirke A."/>
            <person name="Hawes A."/>
            <person name="Hernandez J."/>
            <person name="Hines S."/>
            <person name="Holder M."/>
            <person name="Hume J."/>
            <person name="Jhangiani S.N."/>
            <person name="Joshi V."/>
            <person name="Khan Z.M."/>
            <person name="Jackson L."/>
            <person name="Kovar C."/>
            <person name="Kowis A."/>
            <person name="Lee S."/>
            <person name="Lewis L.R."/>
            <person name="Margolis J."/>
            <person name="Morgan M."/>
            <person name="Nazareth L.V."/>
            <person name="Nguyen N."/>
            <person name="Okwuonu G."/>
            <person name="Parker D."/>
            <person name="Richards S."/>
            <person name="Ruiz S.J."/>
            <person name="Santibanez J."/>
            <person name="Savard J."/>
            <person name="Scherer S.E."/>
            <person name="Schneider B."/>
            <person name="Sodergren E."/>
            <person name="Tautz D."/>
            <person name="Vattahil S."/>
            <person name="Villasana D."/>
            <person name="White C.S."/>
            <person name="Wright R."/>
            <person name="Park Y."/>
            <person name="Beeman R.W."/>
            <person name="Lord J."/>
            <person name="Oppert B."/>
            <person name="Lorenzen M."/>
            <person name="Brown S."/>
            <person name="Wang L."/>
            <person name="Savard J."/>
            <person name="Tautz D."/>
            <person name="Richards S."/>
            <person name="Weinstock G."/>
            <person name="Gibbs R.A."/>
            <person name="Liu Y."/>
            <person name="Worley K."/>
            <person name="Weinstock G."/>
            <person name="Elsik C.G."/>
            <person name="Reese J.T."/>
            <person name="Elhaik E."/>
            <person name="Landan G."/>
            <person name="Graur D."/>
            <person name="Arensburger P."/>
            <person name="Atkinson P."/>
            <person name="Beeman R.W."/>
            <person name="Beidler J."/>
            <person name="Brown S.J."/>
            <person name="Demuth J.P."/>
            <person name="Drury D.W."/>
            <person name="Du Y.Z."/>
            <person name="Fujiwara H."/>
            <person name="Lorenzen M."/>
            <person name="Maselli V."/>
            <person name="Osanai M."/>
            <person name="Park Y."/>
            <person name="Robertson H.M."/>
            <person name="Tu Z."/>
            <person name="Wang J.J."/>
            <person name="Wang S."/>
            <person name="Richards S."/>
            <person name="Song H."/>
            <person name="Zhang L."/>
            <person name="Sodergren E."/>
            <person name="Werner D."/>
            <person name="Stanke M."/>
            <person name="Morgenstern B."/>
            <person name="Solovyev V."/>
            <person name="Kosarev P."/>
            <person name="Brown G."/>
            <person name="Chen H.C."/>
            <person name="Ermolaeva O."/>
            <person name="Hlavina W."/>
            <person name="Kapustin Y."/>
            <person name="Kiryutin B."/>
            <person name="Kitts P."/>
            <person name="Maglott D."/>
            <person name="Pruitt K."/>
            <person name="Sapojnikov V."/>
            <person name="Souvorov A."/>
            <person name="Mackey A.J."/>
            <person name="Waterhouse R.M."/>
            <person name="Wyder S."/>
            <person name="Zdobnov E.M."/>
            <person name="Zdobnov E.M."/>
            <person name="Wyder S."/>
            <person name="Kriventseva E.V."/>
            <person name="Kadowaki T."/>
            <person name="Bork P."/>
            <person name="Aranda M."/>
            <person name="Bao R."/>
            <person name="Beermann A."/>
            <person name="Berns N."/>
            <person name="Bolognesi R."/>
            <person name="Bonneton F."/>
            <person name="Bopp D."/>
            <person name="Brown S.J."/>
            <person name="Bucher G."/>
            <person name="Butts T."/>
            <person name="Chaumot A."/>
            <person name="Denell R.E."/>
            <person name="Ferrier D.E."/>
            <person name="Friedrich M."/>
            <person name="Gordon C.M."/>
            <person name="Jindra M."/>
            <person name="Klingler M."/>
            <person name="Lan Q."/>
            <person name="Lattorff H.M."/>
            <person name="Laudet V."/>
            <person name="von Levetsow C."/>
            <person name="Liu Z."/>
            <person name="Lutz R."/>
            <person name="Lynch J.A."/>
            <person name="da Fonseca R.N."/>
            <person name="Posnien N."/>
            <person name="Reuter R."/>
            <person name="Roth S."/>
            <person name="Savard J."/>
            <person name="Schinko J.B."/>
            <person name="Schmitt C."/>
            <person name="Schoppmeier M."/>
            <person name="Schroder R."/>
            <person name="Shippy T.D."/>
            <person name="Simonnet F."/>
            <person name="Marques-Souza H."/>
            <person name="Tautz D."/>
            <person name="Tomoyasu Y."/>
            <person name="Trauner J."/>
            <person name="Van der Zee M."/>
            <person name="Vervoort M."/>
            <person name="Wittkopp N."/>
            <person name="Wimmer E.A."/>
            <person name="Yang X."/>
            <person name="Jones A.K."/>
            <person name="Sattelle D.B."/>
            <person name="Ebert P.R."/>
            <person name="Nelson D."/>
            <person name="Scott J.G."/>
            <person name="Beeman R.W."/>
            <person name="Muthukrishnan S."/>
            <person name="Kramer K.J."/>
            <person name="Arakane Y."/>
            <person name="Beeman R.W."/>
            <person name="Zhu Q."/>
            <person name="Hogenkamp D."/>
            <person name="Dixit R."/>
            <person name="Oppert B."/>
            <person name="Jiang H."/>
            <person name="Zou Z."/>
            <person name="Marshall J."/>
            <person name="Elpidina E."/>
            <person name="Vinokurov K."/>
            <person name="Oppert C."/>
            <person name="Zou Z."/>
            <person name="Evans J."/>
            <person name="Lu Z."/>
            <person name="Zhao P."/>
            <person name="Sumathipala N."/>
            <person name="Altincicek B."/>
            <person name="Vilcinskas A."/>
            <person name="Williams M."/>
            <person name="Hultmark D."/>
            <person name="Hetru C."/>
            <person name="Jiang H."/>
            <person name="Grimmelikhuijzen C.J."/>
            <person name="Hauser F."/>
            <person name="Cazzamali G."/>
            <person name="Williamson M."/>
            <person name="Park Y."/>
            <person name="Li B."/>
            <person name="Tanaka Y."/>
            <person name="Predel R."/>
            <person name="Neupert S."/>
            <person name="Schachtner J."/>
            <person name="Verleyen P."/>
            <person name="Raible F."/>
            <person name="Bork P."/>
            <person name="Friedrich M."/>
            <person name="Walden K.K."/>
            <person name="Robertson H.M."/>
            <person name="Angeli S."/>
            <person name="Foret S."/>
            <person name="Bucher G."/>
            <person name="Schuetz S."/>
            <person name="Maleszka R."/>
            <person name="Wimmer E.A."/>
            <person name="Beeman R.W."/>
            <person name="Lorenzen M."/>
            <person name="Tomoyasu Y."/>
            <person name="Miller S.C."/>
            <person name="Grossmann D."/>
            <person name="Bucher G."/>
        </authorList>
    </citation>
    <scope>NUCLEOTIDE SEQUENCE [LARGE SCALE GENOMIC DNA]</scope>
    <source>
        <strain evidence="14 15">Georgia GA2</strain>
    </source>
</reference>
<comment type="subcellular location">
    <subcellularLocation>
        <location evidence="1">Nucleus</location>
    </subcellularLocation>
</comment>
<dbReference type="FunFam" id="4.10.280.10:FF:000034">
    <property type="entry name" value="MAX network transcriptional repressor"/>
    <property type="match status" value="1"/>
</dbReference>
<proteinExistence type="predicted"/>
<dbReference type="InterPro" id="IPR011598">
    <property type="entry name" value="bHLH_dom"/>
</dbReference>
<keyword evidence="15" id="KW-1185">Reference proteome</keyword>
<feature type="region of interest" description="Disordered" evidence="12">
    <location>
        <begin position="194"/>
        <end position="225"/>
    </location>
</feature>
<dbReference type="SUPFAM" id="SSF47459">
    <property type="entry name" value="HLH, helix-loop-helix DNA-binding domain"/>
    <property type="match status" value="1"/>
</dbReference>
<feature type="compositionally biased region" description="Low complexity" evidence="12">
    <location>
        <begin position="194"/>
        <end position="216"/>
    </location>
</feature>
<evidence type="ECO:0000256" key="5">
    <source>
        <dbReference type="ARBA" id="ARBA00023163"/>
    </source>
</evidence>
<organism evidence="14 15">
    <name type="scientific">Tribolium castaneum</name>
    <name type="common">Red flour beetle</name>
    <dbReference type="NCBI Taxonomy" id="7070"/>
    <lineage>
        <taxon>Eukaryota</taxon>
        <taxon>Metazoa</taxon>
        <taxon>Ecdysozoa</taxon>
        <taxon>Arthropoda</taxon>
        <taxon>Hexapoda</taxon>
        <taxon>Insecta</taxon>
        <taxon>Pterygota</taxon>
        <taxon>Neoptera</taxon>
        <taxon>Endopterygota</taxon>
        <taxon>Coleoptera</taxon>
        <taxon>Polyphaga</taxon>
        <taxon>Cucujiformia</taxon>
        <taxon>Tenebrionidae</taxon>
        <taxon>Tenebrionidae incertae sedis</taxon>
        <taxon>Tribolium</taxon>
    </lineage>
</organism>
<dbReference type="Pfam" id="PF00010">
    <property type="entry name" value="HLH"/>
    <property type="match status" value="1"/>
</dbReference>
<accession>A0A139WGH4</accession>
<comment type="function">
    <text evidence="7">Binds DNA as a heterodimer with MAX and represses transcription. Binds to the canonical E box sequence 5'-CACGTG-3' and, with higher affinity, to 5'-CACGCG-3'.</text>
</comment>
<evidence type="ECO:0000256" key="6">
    <source>
        <dbReference type="ARBA" id="ARBA00023242"/>
    </source>
</evidence>
<keyword evidence="2" id="KW-0678">Repressor</keyword>
<feature type="domain" description="BHLH" evidence="13">
    <location>
        <begin position="258"/>
        <end position="310"/>
    </location>
</feature>
<feature type="coiled-coil region" evidence="11">
    <location>
        <begin position="300"/>
        <end position="341"/>
    </location>
</feature>
<evidence type="ECO:0000256" key="8">
    <source>
        <dbReference type="ARBA" id="ARBA00062701"/>
    </source>
</evidence>
<dbReference type="SUPFAM" id="SSF56112">
    <property type="entry name" value="Protein kinase-like (PK-like)"/>
    <property type="match status" value="1"/>
</dbReference>
<evidence type="ECO:0000256" key="11">
    <source>
        <dbReference type="SAM" id="Coils"/>
    </source>
</evidence>
<dbReference type="InterPro" id="IPR015897">
    <property type="entry name" value="CHK_kinase-like"/>
</dbReference>
<evidence type="ECO:0000256" key="1">
    <source>
        <dbReference type="ARBA" id="ARBA00004123"/>
    </source>
</evidence>
<dbReference type="PROSITE" id="PS50888">
    <property type="entry name" value="BHLH"/>
    <property type="match status" value="1"/>
</dbReference>
<dbReference type="InterPro" id="IPR036638">
    <property type="entry name" value="HLH_DNA-bd_sf"/>
</dbReference>
<evidence type="ECO:0000256" key="2">
    <source>
        <dbReference type="ARBA" id="ARBA00022491"/>
    </source>
</evidence>
<dbReference type="InterPro" id="IPR004119">
    <property type="entry name" value="EcKL"/>
</dbReference>
<dbReference type="InParanoid" id="A0A139WGH4"/>
<evidence type="ECO:0000256" key="10">
    <source>
        <dbReference type="ARBA" id="ARBA00083368"/>
    </source>
</evidence>
<evidence type="ECO:0000256" key="3">
    <source>
        <dbReference type="ARBA" id="ARBA00023015"/>
    </source>
</evidence>
<protein>
    <recommendedName>
        <fullName evidence="9">Max-binding protein MNT</fullName>
    </recommendedName>
    <alternativeName>
        <fullName evidence="10">Myc antagonist MNT</fullName>
    </alternativeName>
</protein>
<dbReference type="EMBL" id="KQ971344">
    <property type="protein sequence ID" value="KYB27090.1"/>
    <property type="molecule type" value="Genomic_DNA"/>
</dbReference>
<name>A0A139WGH4_TRICA</name>
<dbReference type="PANTHER" id="PTHR11012:SF55">
    <property type="entry name" value="BHLH DOMAIN-CONTAINING PROTEIN"/>
    <property type="match status" value="1"/>
</dbReference>
<comment type="subunit">
    <text evidence="8">Efficient DNA binding requires dimerization with another bHLH protein. Binds DNA as a homodimer or a heterodimer with MAX.</text>
</comment>
<dbReference type="SMART" id="SM00353">
    <property type="entry name" value="HLH"/>
    <property type="match status" value="1"/>
</dbReference>
<keyword evidence="3" id="KW-0805">Transcription regulation</keyword>
<dbReference type="Gene3D" id="4.10.280.10">
    <property type="entry name" value="Helix-loop-helix DNA-binding domain"/>
    <property type="match status" value="1"/>
</dbReference>
<dbReference type="Pfam" id="PF02958">
    <property type="entry name" value="EcKL"/>
    <property type="match status" value="1"/>
</dbReference>
<dbReference type="PANTHER" id="PTHR11012">
    <property type="entry name" value="PROTEIN KINASE-LIKE DOMAIN-CONTAINING"/>
    <property type="match status" value="1"/>
</dbReference>
<dbReference type="SMART" id="SM00587">
    <property type="entry name" value="CHK"/>
    <property type="match status" value="1"/>
</dbReference>
<dbReference type="Proteomes" id="UP000007266">
    <property type="component" value="Linkage group 6"/>
</dbReference>
<evidence type="ECO:0000256" key="9">
    <source>
        <dbReference type="ARBA" id="ARBA00070444"/>
    </source>
</evidence>
<dbReference type="eggNOG" id="KOG2483">
    <property type="taxonomic scope" value="Eukaryota"/>
</dbReference>
<dbReference type="GO" id="GO:0005634">
    <property type="term" value="C:nucleus"/>
    <property type="evidence" value="ECO:0007669"/>
    <property type="project" value="UniProtKB-SubCell"/>
</dbReference>
<dbReference type="Gene3D" id="3.90.1200.10">
    <property type="match status" value="1"/>
</dbReference>
<keyword evidence="5" id="KW-0804">Transcription</keyword>
<evidence type="ECO:0000259" key="13">
    <source>
        <dbReference type="PROSITE" id="PS50888"/>
    </source>
</evidence>
<dbReference type="STRING" id="7070.A0A139WGH4"/>
<evidence type="ECO:0000256" key="12">
    <source>
        <dbReference type="SAM" id="MobiDB-lite"/>
    </source>
</evidence>
<dbReference type="InterPro" id="IPR011009">
    <property type="entry name" value="Kinase-like_dom_sf"/>
</dbReference>
<dbReference type="AlphaFoldDB" id="A0A139WGH4"/>
<keyword evidence="4" id="KW-0238">DNA-binding</keyword>
<reference evidence="14 15" key="2">
    <citation type="journal article" date="2010" name="Nucleic Acids Res.">
        <title>BeetleBase in 2010: revisions to provide comprehensive genomic information for Tribolium castaneum.</title>
        <authorList>
            <person name="Kim H.S."/>
            <person name="Murphy T."/>
            <person name="Xia J."/>
            <person name="Caragea D."/>
            <person name="Park Y."/>
            <person name="Beeman R.W."/>
            <person name="Lorenzen M.D."/>
            <person name="Butcher S."/>
            <person name="Manak J.R."/>
            <person name="Brown S.J."/>
        </authorList>
    </citation>
    <scope>GENOME REANNOTATION</scope>
    <source>
        <strain evidence="14 15">Georgia GA2</strain>
    </source>
</reference>
<evidence type="ECO:0000313" key="14">
    <source>
        <dbReference type="EMBL" id="KYB27090.1"/>
    </source>
</evidence>
<dbReference type="GO" id="GO:0003677">
    <property type="term" value="F:DNA binding"/>
    <property type="evidence" value="ECO:0007669"/>
    <property type="project" value="UniProtKB-KW"/>
</dbReference>
<keyword evidence="6" id="KW-0539">Nucleus</keyword>
<feature type="region of interest" description="Disordered" evidence="12">
    <location>
        <begin position="152"/>
        <end position="172"/>
    </location>
</feature>
<gene>
    <name evidence="14" type="primary">AUGUSTUS-3.0.2_33299</name>
    <name evidence="14" type="ORF">TcasGA2_TC033299</name>
</gene>
<dbReference type="GO" id="GO:0003700">
    <property type="term" value="F:DNA-binding transcription factor activity"/>
    <property type="evidence" value="ECO:0007669"/>
    <property type="project" value="UniProtKB-ARBA"/>
</dbReference>
<evidence type="ECO:0000256" key="7">
    <source>
        <dbReference type="ARBA" id="ARBA00057176"/>
    </source>
</evidence>
<dbReference type="CDD" id="cd11402">
    <property type="entry name" value="bHLHzip_Mnt"/>
    <property type="match status" value="1"/>
</dbReference>
<evidence type="ECO:0000256" key="4">
    <source>
        <dbReference type="ARBA" id="ARBA00023125"/>
    </source>
</evidence>
<keyword evidence="11" id="KW-0175">Coiled coil</keyword>